<protein>
    <submittedName>
        <fullName evidence="1">Uncharacterized protein</fullName>
    </submittedName>
</protein>
<proteinExistence type="predicted"/>
<organism evidence="1">
    <name type="scientific">Arundo donax</name>
    <name type="common">Giant reed</name>
    <name type="synonym">Donax arundinaceus</name>
    <dbReference type="NCBI Taxonomy" id="35708"/>
    <lineage>
        <taxon>Eukaryota</taxon>
        <taxon>Viridiplantae</taxon>
        <taxon>Streptophyta</taxon>
        <taxon>Embryophyta</taxon>
        <taxon>Tracheophyta</taxon>
        <taxon>Spermatophyta</taxon>
        <taxon>Magnoliopsida</taxon>
        <taxon>Liliopsida</taxon>
        <taxon>Poales</taxon>
        <taxon>Poaceae</taxon>
        <taxon>PACMAD clade</taxon>
        <taxon>Arundinoideae</taxon>
        <taxon>Arundineae</taxon>
        <taxon>Arundo</taxon>
    </lineage>
</organism>
<dbReference type="EMBL" id="GBRH01277676">
    <property type="protein sequence ID" value="JAD20219.1"/>
    <property type="molecule type" value="Transcribed_RNA"/>
</dbReference>
<name>A0A0A8Y361_ARUDO</name>
<dbReference type="AlphaFoldDB" id="A0A0A8Y361"/>
<accession>A0A0A8Y361</accession>
<reference evidence="1" key="2">
    <citation type="journal article" date="2015" name="Data Brief">
        <title>Shoot transcriptome of the giant reed, Arundo donax.</title>
        <authorList>
            <person name="Barrero R.A."/>
            <person name="Guerrero F.D."/>
            <person name="Moolhuijzen P."/>
            <person name="Goolsby J.A."/>
            <person name="Tidwell J."/>
            <person name="Bellgard S.E."/>
            <person name="Bellgard M.I."/>
        </authorList>
    </citation>
    <scope>NUCLEOTIDE SEQUENCE</scope>
    <source>
        <tissue evidence="1">Shoot tissue taken approximately 20 cm above the soil surface</tissue>
    </source>
</reference>
<sequence length="16" mass="1868">MLLRGRDQGGHSRQTR</sequence>
<reference evidence="1" key="1">
    <citation type="submission" date="2014-09" db="EMBL/GenBank/DDBJ databases">
        <authorList>
            <person name="Magalhaes I.L.F."/>
            <person name="Oliveira U."/>
            <person name="Santos F.R."/>
            <person name="Vidigal T.H.D.A."/>
            <person name="Brescovit A.D."/>
            <person name="Santos A.J."/>
        </authorList>
    </citation>
    <scope>NUCLEOTIDE SEQUENCE</scope>
    <source>
        <tissue evidence="1">Shoot tissue taken approximately 20 cm above the soil surface</tissue>
    </source>
</reference>
<evidence type="ECO:0000313" key="1">
    <source>
        <dbReference type="EMBL" id="JAD20219.1"/>
    </source>
</evidence>